<keyword evidence="2" id="KW-1185">Reference proteome</keyword>
<name>A0A0X1KIU6_9EURY</name>
<reference evidence="1 2" key="1">
    <citation type="submission" date="2014-01" db="EMBL/GenBank/DDBJ databases">
        <title>Genome sequencing of Thermococcus guaymasensis.</title>
        <authorList>
            <person name="Zhang X."/>
            <person name="Alvare G."/>
            <person name="Fristensky B."/>
            <person name="Chen L."/>
            <person name="Suen T."/>
            <person name="Chen Q."/>
            <person name="Ma K."/>
        </authorList>
    </citation>
    <scope>NUCLEOTIDE SEQUENCE [LARGE SCALE GENOMIC DNA]</scope>
    <source>
        <strain evidence="1 2">DSM 11113</strain>
    </source>
</reference>
<evidence type="ECO:0000313" key="1">
    <source>
        <dbReference type="EMBL" id="AJC71191.1"/>
    </source>
</evidence>
<dbReference type="STRING" id="1432656.X802_02630"/>
<dbReference type="Gene3D" id="1.25.40.10">
    <property type="entry name" value="Tetratricopeptide repeat domain"/>
    <property type="match status" value="1"/>
</dbReference>
<dbReference type="InterPro" id="IPR011990">
    <property type="entry name" value="TPR-like_helical_dom_sf"/>
</dbReference>
<protein>
    <recommendedName>
        <fullName evidence="3">Tetratricopeptide repeat protein</fullName>
    </recommendedName>
</protein>
<dbReference type="AlphaFoldDB" id="A0A0X1KIU6"/>
<evidence type="ECO:0008006" key="3">
    <source>
        <dbReference type="Google" id="ProtNLM"/>
    </source>
</evidence>
<proteinExistence type="predicted"/>
<dbReference type="Proteomes" id="UP000062043">
    <property type="component" value="Chromosome"/>
</dbReference>
<gene>
    <name evidence="1" type="ORF">X802_02630</name>
</gene>
<dbReference type="KEGG" id="tgy:X802_02630"/>
<organism evidence="1 2">
    <name type="scientific">Thermococcus guaymasensis DSM 11113</name>
    <dbReference type="NCBI Taxonomy" id="1432656"/>
    <lineage>
        <taxon>Archaea</taxon>
        <taxon>Methanobacteriati</taxon>
        <taxon>Methanobacteriota</taxon>
        <taxon>Thermococci</taxon>
        <taxon>Thermococcales</taxon>
        <taxon>Thermococcaceae</taxon>
        <taxon>Thermococcus</taxon>
    </lineage>
</organism>
<evidence type="ECO:0000313" key="2">
    <source>
        <dbReference type="Proteomes" id="UP000062043"/>
    </source>
</evidence>
<dbReference type="OrthoDB" id="85783at2157"/>
<dbReference type="SUPFAM" id="SSF48452">
    <property type="entry name" value="TPR-like"/>
    <property type="match status" value="1"/>
</dbReference>
<accession>A0A0X1KIU6</accession>
<sequence>MALLPEMASPEELEHMGFERLNRGELKEGLKLILRSAKRYEDEGKLEDAARLYHYFGYFFLERLGKPDKAKPPLLKSAALYIDLIEKELSNFDIDTSKLNEYCTKTLSIFATVGDEKNLKKYAKHFAEMYEDLARAYLDSDEIELAIRAFEDSFRYYKIVGDGEAIKRIADELITAYGRITEEKVAEGDAAGAADAFYRLAGYVLALFGYDAHYVEMMDTAARNYEKASKLAYSEGDLDGTTTHLLKAQYSYLLAGNTSRAKLIGLNNVRITYQVISSFQSAGRDKDVARKLLELAQSLLAVGKTKEAFKAYKESLNMDSSLRSHTIMRIAILKVYGAENRDSHVLSAVYDAEYYLDRNNEARAIEIVDGVLNSLSELESLVNMLHEAEGISQKE</sequence>
<dbReference type="PATRIC" id="fig|1432656.3.peg.512"/>
<dbReference type="EMBL" id="CP007140">
    <property type="protein sequence ID" value="AJC71191.1"/>
    <property type="molecule type" value="Genomic_DNA"/>
</dbReference>